<comment type="caution">
    <text evidence="3">The sequence shown here is derived from an EMBL/GenBank/DDBJ whole genome shotgun (WGS) entry which is preliminary data.</text>
</comment>
<dbReference type="Proteomes" id="UP000589626">
    <property type="component" value="Unassembled WGS sequence"/>
</dbReference>
<sequence>MTTPPSQPPPSYPVPSGYPPGQPPRPQKYRPSWVWFLVGAGLIVVGGVAAVGLFIWTLAAFFTTDARVPIDGRPHTVTVDTDGDRMLWRSDDVFDPGCRVVDTATGEEIRLRPVTSQFTRDTGDGDFVAAYRFAPGSGELEVTCNATPGANLGSEDRLGDPDDRQVVIGPAPTVGGFVGGLIATVAVGGLLGLLGLATLIVNGVLWATRPARPKS</sequence>
<name>A0A7W4Z096_9ACTN</name>
<keyword evidence="2" id="KW-0472">Membrane</keyword>
<reference evidence="3 4" key="1">
    <citation type="submission" date="2020-08" db="EMBL/GenBank/DDBJ databases">
        <title>Sequencing the genomes of 1000 actinobacteria strains.</title>
        <authorList>
            <person name="Klenk H.-P."/>
        </authorList>
    </citation>
    <scope>NUCLEOTIDE SEQUENCE [LARGE SCALE GENOMIC DNA]</scope>
    <source>
        <strain evidence="3 4">DSM 105498</strain>
    </source>
</reference>
<feature type="transmembrane region" description="Helical" evidence="2">
    <location>
        <begin position="181"/>
        <end position="207"/>
    </location>
</feature>
<keyword evidence="2" id="KW-0812">Transmembrane</keyword>
<gene>
    <name evidence="3" type="ORF">FHU40_000347</name>
</gene>
<keyword evidence="4" id="KW-1185">Reference proteome</keyword>
<dbReference type="AlphaFoldDB" id="A0A7W4Z096"/>
<dbReference type="EMBL" id="JACHWR010000001">
    <property type="protein sequence ID" value="MBB3040546.1"/>
    <property type="molecule type" value="Genomic_DNA"/>
</dbReference>
<feature type="region of interest" description="Disordered" evidence="1">
    <location>
        <begin position="1"/>
        <end position="25"/>
    </location>
</feature>
<keyword evidence="2" id="KW-1133">Transmembrane helix</keyword>
<evidence type="ECO:0000313" key="4">
    <source>
        <dbReference type="Proteomes" id="UP000589626"/>
    </source>
</evidence>
<evidence type="ECO:0000313" key="3">
    <source>
        <dbReference type="EMBL" id="MBB3040546.1"/>
    </source>
</evidence>
<dbReference type="SUPFAM" id="SSF82171">
    <property type="entry name" value="DPP6 N-terminal domain-like"/>
    <property type="match status" value="1"/>
</dbReference>
<dbReference type="RefSeq" id="WP_183590567.1">
    <property type="nucleotide sequence ID" value="NZ_JACHWR010000001.1"/>
</dbReference>
<organism evidence="3 4">
    <name type="scientific">Nocardioides soli</name>
    <dbReference type="NCBI Taxonomy" id="1036020"/>
    <lineage>
        <taxon>Bacteria</taxon>
        <taxon>Bacillati</taxon>
        <taxon>Actinomycetota</taxon>
        <taxon>Actinomycetes</taxon>
        <taxon>Propionibacteriales</taxon>
        <taxon>Nocardioidaceae</taxon>
        <taxon>Nocardioides</taxon>
    </lineage>
</organism>
<proteinExistence type="predicted"/>
<protein>
    <submittedName>
        <fullName evidence="3">Uncharacterized protein</fullName>
    </submittedName>
</protein>
<evidence type="ECO:0000256" key="1">
    <source>
        <dbReference type="SAM" id="MobiDB-lite"/>
    </source>
</evidence>
<feature type="transmembrane region" description="Helical" evidence="2">
    <location>
        <begin position="33"/>
        <end position="59"/>
    </location>
</feature>
<evidence type="ECO:0000256" key="2">
    <source>
        <dbReference type="SAM" id="Phobius"/>
    </source>
</evidence>
<accession>A0A7W4Z096</accession>